<protein>
    <submittedName>
        <fullName evidence="1">Uncharacterized protein</fullName>
    </submittedName>
</protein>
<proteinExistence type="predicted"/>
<evidence type="ECO:0000313" key="1">
    <source>
        <dbReference type="EMBL" id="GBP36018.1"/>
    </source>
</evidence>
<accession>A0A4C1VAA5</accession>
<name>A0A4C1VAA5_EUMVA</name>
<dbReference type="EMBL" id="BGZK01000313">
    <property type="protein sequence ID" value="GBP36018.1"/>
    <property type="molecule type" value="Genomic_DNA"/>
</dbReference>
<sequence>MTEIVDAKSVAVKDGEVHYMSTWADLREDVMKLGCIEIDSGTRIGVVIDNANGLCKKDEGIHSISTRAEVRAKHVDASPGVPLTSKDEEVRLNSSWLVLIMQ</sequence>
<reference evidence="1 2" key="1">
    <citation type="journal article" date="2019" name="Commun. Biol.">
        <title>The bagworm genome reveals a unique fibroin gene that provides high tensile strength.</title>
        <authorList>
            <person name="Kono N."/>
            <person name="Nakamura H."/>
            <person name="Ohtoshi R."/>
            <person name="Tomita M."/>
            <person name="Numata K."/>
            <person name="Arakawa K."/>
        </authorList>
    </citation>
    <scope>NUCLEOTIDE SEQUENCE [LARGE SCALE GENOMIC DNA]</scope>
</reference>
<keyword evidence="2" id="KW-1185">Reference proteome</keyword>
<organism evidence="1 2">
    <name type="scientific">Eumeta variegata</name>
    <name type="common">Bagworm moth</name>
    <name type="synonym">Eumeta japonica</name>
    <dbReference type="NCBI Taxonomy" id="151549"/>
    <lineage>
        <taxon>Eukaryota</taxon>
        <taxon>Metazoa</taxon>
        <taxon>Ecdysozoa</taxon>
        <taxon>Arthropoda</taxon>
        <taxon>Hexapoda</taxon>
        <taxon>Insecta</taxon>
        <taxon>Pterygota</taxon>
        <taxon>Neoptera</taxon>
        <taxon>Endopterygota</taxon>
        <taxon>Lepidoptera</taxon>
        <taxon>Glossata</taxon>
        <taxon>Ditrysia</taxon>
        <taxon>Tineoidea</taxon>
        <taxon>Psychidae</taxon>
        <taxon>Oiketicinae</taxon>
        <taxon>Eumeta</taxon>
    </lineage>
</organism>
<comment type="caution">
    <text evidence="1">The sequence shown here is derived from an EMBL/GenBank/DDBJ whole genome shotgun (WGS) entry which is preliminary data.</text>
</comment>
<dbReference type="AlphaFoldDB" id="A0A4C1VAA5"/>
<dbReference type="Proteomes" id="UP000299102">
    <property type="component" value="Unassembled WGS sequence"/>
</dbReference>
<gene>
    <name evidence="1" type="ORF">EVAR_29147_1</name>
</gene>
<evidence type="ECO:0000313" key="2">
    <source>
        <dbReference type="Proteomes" id="UP000299102"/>
    </source>
</evidence>